<feature type="compositionally biased region" description="Low complexity" evidence="7">
    <location>
        <begin position="539"/>
        <end position="550"/>
    </location>
</feature>
<name>A0A5D4FXQ6_9CORY</name>
<feature type="transmembrane region" description="Helical" evidence="8">
    <location>
        <begin position="199"/>
        <end position="222"/>
    </location>
</feature>
<keyword evidence="2 6" id="KW-0813">Transport</keyword>
<accession>A0A5D4FXQ6</accession>
<organism evidence="9 10">
    <name type="scientific">Corynebacterium urealyticum</name>
    <dbReference type="NCBI Taxonomy" id="43771"/>
    <lineage>
        <taxon>Bacteria</taxon>
        <taxon>Bacillati</taxon>
        <taxon>Actinomycetota</taxon>
        <taxon>Actinomycetes</taxon>
        <taxon>Mycobacteriales</taxon>
        <taxon>Corynebacteriaceae</taxon>
        <taxon>Corynebacterium</taxon>
    </lineage>
</organism>
<evidence type="ECO:0000256" key="6">
    <source>
        <dbReference type="RuleBase" id="RU003732"/>
    </source>
</evidence>
<evidence type="ECO:0000313" key="9">
    <source>
        <dbReference type="EMBL" id="TYR20654.1"/>
    </source>
</evidence>
<dbReference type="NCBIfam" id="NF037979">
    <property type="entry name" value="Na_transp"/>
    <property type="match status" value="1"/>
</dbReference>
<keyword evidence="3 6" id="KW-0812">Transmembrane</keyword>
<feature type="transmembrane region" description="Helical" evidence="8">
    <location>
        <begin position="278"/>
        <end position="303"/>
    </location>
</feature>
<feature type="transmembrane region" description="Helical" evidence="8">
    <location>
        <begin position="166"/>
        <end position="187"/>
    </location>
</feature>
<dbReference type="PANTHER" id="PTHR42948:SF1">
    <property type="entry name" value="TRANSPORTER"/>
    <property type="match status" value="1"/>
</dbReference>
<dbReference type="PANTHER" id="PTHR42948">
    <property type="entry name" value="TRANSPORTER"/>
    <property type="match status" value="1"/>
</dbReference>
<feature type="transmembrane region" description="Helical" evidence="8">
    <location>
        <begin position="449"/>
        <end position="474"/>
    </location>
</feature>
<evidence type="ECO:0000313" key="10">
    <source>
        <dbReference type="Proteomes" id="UP000324726"/>
    </source>
</evidence>
<proteinExistence type="inferred from homology"/>
<dbReference type="InterPro" id="IPR037272">
    <property type="entry name" value="SNS_sf"/>
</dbReference>
<protein>
    <recommendedName>
        <fullName evidence="6">Transporter</fullName>
    </recommendedName>
</protein>
<feature type="transmembrane region" description="Helical" evidence="8">
    <location>
        <begin position="486"/>
        <end position="507"/>
    </location>
</feature>
<dbReference type="RefSeq" id="WP_148812575.1">
    <property type="nucleotide sequence ID" value="NZ_CP136640.1"/>
</dbReference>
<feature type="transmembrane region" description="Helical" evidence="8">
    <location>
        <begin position="377"/>
        <end position="401"/>
    </location>
</feature>
<dbReference type="SUPFAM" id="SSF161070">
    <property type="entry name" value="SNF-like"/>
    <property type="match status" value="1"/>
</dbReference>
<dbReference type="Pfam" id="PF00209">
    <property type="entry name" value="SNF"/>
    <property type="match status" value="2"/>
</dbReference>
<keyword evidence="5 8" id="KW-0472">Membrane</keyword>
<feature type="transmembrane region" description="Helical" evidence="8">
    <location>
        <begin position="242"/>
        <end position="266"/>
    </location>
</feature>
<dbReference type="AlphaFoldDB" id="A0A5D4FXQ6"/>
<evidence type="ECO:0000256" key="1">
    <source>
        <dbReference type="ARBA" id="ARBA00004141"/>
    </source>
</evidence>
<feature type="compositionally biased region" description="Low complexity" evidence="7">
    <location>
        <begin position="1"/>
        <end position="14"/>
    </location>
</feature>
<evidence type="ECO:0000256" key="2">
    <source>
        <dbReference type="ARBA" id="ARBA00022448"/>
    </source>
</evidence>
<comment type="similarity">
    <text evidence="6">Belongs to the sodium:neurotransmitter symporter (SNF) (TC 2.A.22) family.</text>
</comment>
<dbReference type="GO" id="GO:0015293">
    <property type="term" value="F:symporter activity"/>
    <property type="evidence" value="ECO:0007669"/>
    <property type="project" value="UniProtKB-KW"/>
</dbReference>
<dbReference type="PRINTS" id="PR00176">
    <property type="entry name" value="NANEUSMPORT"/>
</dbReference>
<feature type="transmembrane region" description="Helical" evidence="8">
    <location>
        <begin position="340"/>
        <end position="365"/>
    </location>
</feature>
<dbReference type="InterPro" id="IPR000175">
    <property type="entry name" value="Na/ntran_symport"/>
</dbReference>
<feature type="region of interest" description="Disordered" evidence="7">
    <location>
        <begin position="1"/>
        <end position="21"/>
    </location>
</feature>
<feature type="transmembrane region" description="Helical" evidence="8">
    <location>
        <begin position="107"/>
        <end position="134"/>
    </location>
</feature>
<feature type="transmembrane region" description="Helical" evidence="8">
    <location>
        <begin position="407"/>
        <end position="428"/>
    </location>
</feature>
<comment type="caution">
    <text evidence="9">The sequence shown here is derived from an EMBL/GenBank/DDBJ whole genome shotgun (WGS) entry which is preliminary data.</text>
</comment>
<reference evidence="9 10" key="1">
    <citation type="submission" date="2019-08" db="EMBL/GenBank/DDBJ databases">
        <title>Draft genome of C. urealyticum strain VH4248.</title>
        <authorList>
            <person name="Navas J."/>
        </authorList>
    </citation>
    <scope>NUCLEOTIDE SEQUENCE [LARGE SCALE GENOMIC DNA]</scope>
    <source>
        <strain evidence="9 10">VH4248</strain>
    </source>
</reference>
<evidence type="ECO:0000256" key="4">
    <source>
        <dbReference type="ARBA" id="ARBA00022989"/>
    </source>
</evidence>
<feature type="region of interest" description="Disordered" evidence="7">
    <location>
        <begin position="539"/>
        <end position="560"/>
    </location>
</feature>
<evidence type="ECO:0000256" key="3">
    <source>
        <dbReference type="ARBA" id="ARBA00022692"/>
    </source>
</evidence>
<dbReference type="Proteomes" id="UP000324726">
    <property type="component" value="Unassembled WGS sequence"/>
</dbReference>
<dbReference type="GO" id="GO:0016020">
    <property type="term" value="C:membrane"/>
    <property type="evidence" value="ECO:0007669"/>
    <property type="project" value="UniProtKB-SubCell"/>
</dbReference>
<comment type="subcellular location">
    <subcellularLocation>
        <location evidence="1">Membrane</location>
        <topology evidence="1">Multi-pass membrane protein</topology>
    </subcellularLocation>
</comment>
<dbReference type="PROSITE" id="PS50267">
    <property type="entry name" value="NA_NEUROTRAN_SYMP_3"/>
    <property type="match status" value="1"/>
</dbReference>
<evidence type="ECO:0000256" key="8">
    <source>
        <dbReference type="SAM" id="Phobius"/>
    </source>
</evidence>
<gene>
    <name evidence="9" type="ORF">FYJ87_06895</name>
</gene>
<evidence type="ECO:0000256" key="5">
    <source>
        <dbReference type="ARBA" id="ARBA00023136"/>
    </source>
</evidence>
<keyword evidence="6" id="KW-0769">Symport</keyword>
<dbReference type="PROSITE" id="PS00610">
    <property type="entry name" value="NA_NEUROTRAN_SYMP_1"/>
    <property type="match status" value="1"/>
</dbReference>
<evidence type="ECO:0000256" key="7">
    <source>
        <dbReference type="SAM" id="MobiDB-lite"/>
    </source>
</evidence>
<keyword evidence="4 8" id="KW-1133">Transmembrane helix</keyword>
<feature type="transmembrane region" description="Helical" evidence="8">
    <location>
        <begin position="32"/>
        <end position="51"/>
    </location>
</feature>
<sequence>MSSTTPGGSTTSPGAFTDDSRPQARETFNTRLVFLMAAIGSAVGLGNIWRFPYVAYDSGGGAFLIPYLIALLTAGVPLLWFFFSIGHRFRASAPLAYRRMDRRAEPIGWLQVGVAFFITIYYAAIIGWSGLYAWKSLSLSWGTDTESYFFNDFLHLDAESTHSGKFVIPILLIMVAVWVITTIVLAADVNKGIGKLTTIFVPLLIVLFLLMVVRALFLDGALDGLNAFFTPDWGALTDSGVWIAAYGQIFFSLSIGFGIMTTYASYLKPRTNLTNTGMVTAFANSSFELLAGIGVFAALGFMAHQTQTNVSEVVSGGIGLAFVAFPTIINEMPFGEAFGILFFVSLFIAGLTSLISLMEVVVSAVKDKFNLERKTAAIIIGAIMGTISTLLFSATTGLVALDIMDKWTNNIGIIFCASLALILTAWVFKRRVEMTQHLNAVSSVKVGPVWQFFAFVLTPIVLLYTMVSEIIGLIKEPYEGYATGQITTYGWLVLAIIAIAAIVMTIVPFRQGIHLDGVPGSDYGVPSFGRKNNEPNTLAAAAQRPAAAAAESNPTKKGDN</sequence>
<feature type="transmembrane region" description="Helical" evidence="8">
    <location>
        <begin position="63"/>
        <end position="86"/>
    </location>
</feature>
<dbReference type="EMBL" id="VSZI01000001">
    <property type="protein sequence ID" value="TYR20654.1"/>
    <property type="molecule type" value="Genomic_DNA"/>
</dbReference>
<dbReference type="CDD" id="cd10334">
    <property type="entry name" value="SLC6sbd_u1"/>
    <property type="match status" value="1"/>
</dbReference>